<proteinExistence type="inferred from homology"/>
<evidence type="ECO:0000313" key="5">
    <source>
        <dbReference type="Proteomes" id="UP001139226"/>
    </source>
</evidence>
<dbReference type="PANTHER" id="PTHR43433:SF5">
    <property type="entry name" value="AB HYDROLASE-1 DOMAIN-CONTAINING PROTEIN"/>
    <property type="match status" value="1"/>
</dbReference>
<comment type="similarity">
    <text evidence="1">Belongs to the peptidase S33 family.</text>
</comment>
<dbReference type="InterPro" id="IPR002410">
    <property type="entry name" value="Peptidase_S33"/>
</dbReference>
<dbReference type="RefSeq" id="WP_240714528.1">
    <property type="nucleotide sequence ID" value="NZ_JAKVTV010000005.1"/>
</dbReference>
<dbReference type="EMBL" id="JAKVTV010000005">
    <property type="protein sequence ID" value="MCH4824366.1"/>
    <property type="molecule type" value="Genomic_DNA"/>
</dbReference>
<evidence type="ECO:0000256" key="1">
    <source>
        <dbReference type="ARBA" id="ARBA00010088"/>
    </source>
</evidence>
<reference evidence="4" key="1">
    <citation type="submission" date="2022-03" db="EMBL/GenBank/DDBJ databases">
        <title>Gramella crocea sp. nov., isolated from activated sludge of a seafood processing plant.</title>
        <authorList>
            <person name="Zhang X."/>
        </authorList>
    </citation>
    <scope>NUCLEOTIDE SEQUENCE</scope>
    <source>
        <strain evidence="4">YJ019</strain>
    </source>
</reference>
<evidence type="ECO:0000259" key="3">
    <source>
        <dbReference type="Pfam" id="PF00561"/>
    </source>
</evidence>
<keyword evidence="2 4" id="KW-0378">Hydrolase</keyword>
<dbReference type="GO" id="GO:0008233">
    <property type="term" value="F:peptidase activity"/>
    <property type="evidence" value="ECO:0007669"/>
    <property type="project" value="InterPro"/>
</dbReference>
<evidence type="ECO:0000256" key="2">
    <source>
        <dbReference type="ARBA" id="ARBA00022801"/>
    </source>
</evidence>
<sequence length="298" mass="33582">MRFLFTALLFTCFSVFCQDYQSFKVNDGSIAFRTYGEGDPILIINGGPGLNSTGFSELAEILSENNMTIIYDQRGTGNSALTEKSSSSFTVDLMVEDIEKLRKHLGIEQWVILGHSFGGMLAYAYAAEHPERVKGMIQSHSGGMSLQNTGRFDIRNQLEPAENDSLVRYMAKAQIKPGNLIIEKKRALYMAKAYLYEAEHEATVAERLLQVDREVNSMVWSNMRALNFDKTSEMKVFTNPVLILHGLQDVVPMEIAEKADSILPNSELVKIDRCGHYGWLDRPEIYLKEIKAFLSNNS</sequence>
<organism evidence="4 5">
    <name type="scientific">Christiangramia lutea</name>
    <dbReference type="NCBI Taxonomy" id="1607951"/>
    <lineage>
        <taxon>Bacteria</taxon>
        <taxon>Pseudomonadati</taxon>
        <taxon>Bacteroidota</taxon>
        <taxon>Flavobacteriia</taxon>
        <taxon>Flavobacteriales</taxon>
        <taxon>Flavobacteriaceae</taxon>
        <taxon>Christiangramia</taxon>
    </lineage>
</organism>
<dbReference type="Pfam" id="PF00561">
    <property type="entry name" value="Abhydrolase_1"/>
    <property type="match status" value="1"/>
</dbReference>
<dbReference type="PRINTS" id="PR00793">
    <property type="entry name" value="PROAMNOPTASE"/>
</dbReference>
<dbReference type="PRINTS" id="PR00111">
    <property type="entry name" value="ABHYDROLASE"/>
</dbReference>
<evidence type="ECO:0000313" key="4">
    <source>
        <dbReference type="EMBL" id="MCH4824366.1"/>
    </source>
</evidence>
<name>A0A9X2ABL7_9FLAO</name>
<gene>
    <name evidence="4" type="ORF">ML462_14425</name>
</gene>
<dbReference type="InterPro" id="IPR000073">
    <property type="entry name" value="AB_hydrolase_1"/>
</dbReference>
<protein>
    <submittedName>
        <fullName evidence="4">Alpha/beta hydrolase</fullName>
    </submittedName>
</protein>
<accession>A0A9X2ABL7</accession>
<dbReference type="AlphaFoldDB" id="A0A9X2ABL7"/>
<comment type="caution">
    <text evidence="4">The sequence shown here is derived from an EMBL/GenBank/DDBJ whole genome shotgun (WGS) entry which is preliminary data.</text>
</comment>
<dbReference type="InterPro" id="IPR029058">
    <property type="entry name" value="AB_hydrolase_fold"/>
</dbReference>
<dbReference type="PANTHER" id="PTHR43433">
    <property type="entry name" value="HYDROLASE, ALPHA/BETA FOLD FAMILY PROTEIN"/>
    <property type="match status" value="1"/>
</dbReference>
<dbReference type="InterPro" id="IPR050471">
    <property type="entry name" value="AB_hydrolase"/>
</dbReference>
<keyword evidence="5" id="KW-1185">Reference proteome</keyword>
<feature type="domain" description="AB hydrolase-1" evidence="3">
    <location>
        <begin position="40"/>
        <end position="282"/>
    </location>
</feature>
<dbReference type="SUPFAM" id="SSF53474">
    <property type="entry name" value="alpha/beta-Hydrolases"/>
    <property type="match status" value="1"/>
</dbReference>
<dbReference type="Gene3D" id="3.40.50.1820">
    <property type="entry name" value="alpha/beta hydrolase"/>
    <property type="match status" value="1"/>
</dbReference>
<dbReference type="GO" id="GO:0006508">
    <property type="term" value="P:proteolysis"/>
    <property type="evidence" value="ECO:0007669"/>
    <property type="project" value="InterPro"/>
</dbReference>
<dbReference type="Proteomes" id="UP001139226">
    <property type="component" value="Unassembled WGS sequence"/>
</dbReference>